<protein>
    <submittedName>
        <fullName evidence="2">Uncharacterized protein</fullName>
    </submittedName>
</protein>
<proteinExistence type="predicted"/>
<organism evidence="2 3">
    <name type="scientific">Pleurodeles waltl</name>
    <name type="common">Iberian ribbed newt</name>
    <dbReference type="NCBI Taxonomy" id="8319"/>
    <lineage>
        <taxon>Eukaryota</taxon>
        <taxon>Metazoa</taxon>
        <taxon>Chordata</taxon>
        <taxon>Craniata</taxon>
        <taxon>Vertebrata</taxon>
        <taxon>Euteleostomi</taxon>
        <taxon>Amphibia</taxon>
        <taxon>Batrachia</taxon>
        <taxon>Caudata</taxon>
        <taxon>Salamandroidea</taxon>
        <taxon>Salamandridae</taxon>
        <taxon>Pleurodelinae</taxon>
        <taxon>Pleurodeles</taxon>
    </lineage>
</organism>
<feature type="compositionally biased region" description="Basic residues" evidence="1">
    <location>
        <begin position="51"/>
        <end position="65"/>
    </location>
</feature>
<reference evidence="2" key="1">
    <citation type="journal article" date="2022" name="bioRxiv">
        <title>Sequencing and chromosome-scale assembly of the giantPleurodeles waltlgenome.</title>
        <authorList>
            <person name="Brown T."/>
            <person name="Elewa A."/>
            <person name="Iarovenko S."/>
            <person name="Subramanian E."/>
            <person name="Araus A.J."/>
            <person name="Petzold A."/>
            <person name="Susuki M."/>
            <person name="Suzuki K.-i.T."/>
            <person name="Hayashi T."/>
            <person name="Toyoda A."/>
            <person name="Oliveira C."/>
            <person name="Osipova E."/>
            <person name="Leigh N.D."/>
            <person name="Simon A."/>
            <person name="Yun M.H."/>
        </authorList>
    </citation>
    <scope>NUCLEOTIDE SEQUENCE</scope>
    <source>
        <strain evidence="2">20211129_DDA</strain>
        <tissue evidence="2">Liver</tissue>
    </source>
</reference>
<accession>A0AAV7UCV4</accession>
<sequence length="251" mass="27161">MIGSLPPVLQWGQDQPQIRPPQGASLLLLPQKGQTTLRSDLTGDGTAQRPFTKRLRQRGQRKPQSKSRAQSRSPAKQKGPNLSHNFRAAAPDKILEGQAGQAGLRAVQPTGTKCGKATGQQRPNTAKARGCRAAVRNNRRAGPQMFTSPRPAAAPPPETWPATSQHQRRGASSTSRAENRSEPTPQPHAASRRRAAEPPLAQNQEQMGQMGAPIIVVVLLCLSVNIAETAKFVAGDAVWYMCHNKEFLSIL</sequence>
<feature type="region of interest" description="Disordered" evidence="1">
    <location>
        <begin position="1"/>
        <end position="204"/>
    </location>
</feature>
<evidence type="ECO:0000256" key="1">
    <source>
        <dbReference type="SAM" id="MobiDB-lite"/>
    </source>
</evidence>
<evidence type="ECO:0000313" key="2">
    <source>
        <dbReference type="EMBL" id="KAJ1186768.1"/>
    </source>
</evidence>
<name>A0AAV7UCV4_PLEWA</name>
<gene>
    <name evidence="2" type="ORF">NDU88_003549</name>
</gene>
<comment type="caution">
    <text evidence="2">The sequence shown here is derived from an EMBL/GenBank/DDBJ whole genome shotgun (WGS) entry which is preliminary data.</text>
</comment>
<keyword evidence="3" id="KW-1185">Reference proteome</keyword>
<dbReference type="AlphaFoldDB" id="A0AAV7UCV4"/>
<evidence type="ECO:0000313" key="3">
    <source>
        <dbReference type="Proteomes" id="UP001066276"/>
    </source>
</evidence>
<dbReference type="Proteomes" id="UP001066276">
    <property type="component" value="Chromosome 3_1"/>
</dbReference>
<feature type="compositionally biased region" description="Polar residues" evidence="1">
    <location>
        <begin position="66"/>
        <end position="84"/>
    </location>
</feature>
<dbReference type="EMBL" id="JANPWB010000005">
    <property type="protein sequence ID" value="KAJ1186768.1"/>
    <property type="molecule type" value="Genomic_DNA"/>
</dbReference>